<evidence type="ECO:0000313" key="1">
    <source>
        <dbReference type="EMBL" id="RZC51032.1"/>
    </source>
</evidence>
<sequence>MAISVFLNAFARRAQLPSSRSSYESVFRNVNSPLMSSPLSTKFTSLGSWAYCSKADHNDPVAQNQTKSNLIKVVFKYVCTNDVFQDDDSRPIKPVVKKVLEIPSGHTFFEYREGDVVGWCNLNDYLHSYLVKAKEATESASGQRVSEYRFIEASLFKDRIRSIMDSVTDVFDVKCMMDNIEKPKEAFPNGKNSRCGLKLDLDDIFKIRIWEIITGGDKRVLDIIVSELKKNGFDFTEDPVKLQKIEEAVERAMTRMTNGIKLNLPVPAGIPDMSATISWGKYVGPPMVKAISVAPTEVVIRLIRLGRR</sequence>
<name>A0A4Y7ITK2_PAPSO</name>
<dbReference type="EMBL" id="CM010716">
    <property type="protein sequence ID" value="RZC51032.1"/>
    <property type="molecule type" value="Genomic_DNA"/>
</dbReference>
<evidence type="ECO:0000313" key="2">
    <source>
        <dbReference type="Proteomes" id="UP000316621"/>
    </source>
</evidence>
<organism evidence="1 2">
    <name type="scientific">Papaver somniferum</name>
    <name type="common">Opium poppy</name>
    <dbReference type="NCBI Taxonomy" id="3469"/>
    <lineage>
        <taxon>Eukaryota</taxon>
        <taxon>Viridiplantae</taxon>
        <taxon>Streptophyta</taxon>
        <taxon>Embryophyta</taxon>
        <taxon>Tracheophyta</taxon>
        <taxon>Spermatophyta</taxon>
        <taxon>Magnoliopsida</taxon>
        <taxon>Ranunculales</taxon>
        <taxon>Papaveraceae</taxon>
        <taxon>Papaveroideae</taxon>
        <taxon>Papaver</taxon>
    </lineage>
</organism>
<dbReference type="OrthoDB" id="1872792at2759"/>
<dbReference type="Gramene" id="RZC51032">
    <property type="protein sequence ID" value="RZC51032"/>
    <property type="gene ID" value="C5167_019462"/>
</dbReference>
<keyword evidence="2" id="KW-1185">Reference proteome</keyword>
<accession>A0A4Y7ITK2</accession>
<dbReference type="AlphaFoldDB" id="A0A4Y7ITK2"/>
<reference evidence="1 2" key="1">
    <citation type="journal article" date="2018" name="Science">
        <title>The opium poppy genome and morphinan production.</title>
        <authorList>
            <person name="Guo L."/>
            <person name="Winzer T."/>
            <person name="Yang X."/>
            <person name="Li Y."/>
            <person name="Ning Z."/>
            <person name="He Z."/>
            <person name="Teodor R."/>
            <person name="Lu Y."/>
            <person name="Bowser T.A."/>
            <person name="Graham I.A."/>
            <person name="Ye K."/>
        </authorList>
    </citation>
    <scope>NUCLEOTIDE SEQUENCE [LARGE SCALE GENOMIC DNA]</scope>
    <source>
        <strain evidence="2">cv. HN1</strain>
        <tissue evidence="1">Leaves</tissue>
    </source>
</reference>
<dbReference type="Proteomes" id="UP000316621">
    <property type="component" value="Chromosome 2"/>
</dbReference>
<proteinExistence type="predicted"/>
<gene>
    <name evidence="1" type="ORF">C5167_019462</name>
</gene>
<protein>
    <submittedName>
        <fullName evidence="1">Uncharacterized protein</fullName>
    </submittedName>
</protein>